<dbReference type="GO" id="GO:0006614">
    <property type="term" value="P:SRP-dependent cotranslational protein targeting to membrane"/>
    <property type="evidence" value="ECO:0007669"/>
    <property type="project" value="InterPro"/>
</dbReference>
<keyword evidence="8 13" id="KW-0675">Receptor</keyword>
<dbReference type="GO" id="GO:0005785">
    <property type="term" value="C:signal recognition particle receptor complex"/>
    <property type="evidence" value="ECO:0007669"/>
    <property type="project" value="InterPro"/>
</dbReference>
<keyword evidence="14" id="KW-1185">Reference proteome</keyword>
<feature type="compositionally biased region" description="Low complexity" evidence="11">
    <location>
        <begin position="171"/>
        <end position="200"/>
    </location>
</feature>
<feature type="region of interest" description="Disordered" evidence="11">
    <location>
        <begin position="135"/>
        <end position="233"/>
    </location>
</feature>
<feature type="compositionally biased region" description="Basic residues" evidence="11">
    <location>
        <begin position="149"/>
        <end position="165"/>
    </location>
</feature>
<dbReference type="OrthoDB" id="1727884at2759"/>
<dbReference type="GeneID" id="9533828"/>
<evidence type="ECO:0000256" key="7">
    <source>
        <dbReference type="ARBA" id="ARBA00023136"/>
    </source>
</evidence>
<comment type="subcellular location">
    <subcellularLocation>
        <location evidence="1">Endoplasmic reticulum membrane</location>
        <topology evidence="1">Peripheral membrane protein</topology>
        <orientation evidence="1">Cytoplasmic side</orientation>
    </subcellularLocation>
</comment>
<accession>C9SB28</accession>
<dbReference type="InterPro" id="IPR027417">
    <property type="entry name" value="P-loop_NTPase"/>
</dbReference>
<dbReference type="RefSeq" id="XP_003007499.1">
    <property type="nucleotide sequence ID" value="XM_003007453.1"/>
</dbReference>
<dbReference type="SUPFAM" id="SSF64356">
    <property type="entry name" value="SNARE-like"/>
    <property type="match status" value="1"/>
</dbReference>
<dbReference type="FunFam" id="1.20.120.140:FF:000009">
    <property type="entry name" value="Signal sequence receptor alpha subunit"/>
    <property type="match status" value="1"/>
</dbReference>
<dbReference type="Pfam" id="PF00448">
    <property type="entry name" value="SRP54"/>
    <property type="match status" value="1"/>
</dbReference>
<dbReference type="CDD" id="cd14826">
    <property type="entry name" value="SR_alpha_SRX"/>
    <property type="match status" value="1"/>
</dbReference>
<dbReference type="InterPro" id="IPR007222">
    <property type="entry name" value="Sig_recog_particle_rcpt_asu_N"/>
</dbReference>
<protein>
    <recommendedName>
        <fullName evidence="9">Signal recognition particle receptor subunit alpha homolog</fullName>
    </recommendedName>
    <alternativeName>
        <fullName evidence="10">Docking protein alpha</fullName>
    </alternativeName>
</protein>
<organism evidence="14">
    <name type="scientific">Verticillium alfalfae (strain VaMs.102 / ATCC MYA-4576 / FGSC 10136)</name>
    <name type="common">Verticillium wilt of alfalfa</name>
    <name type="synonym">Verticillium albo-atrum</name>
    <dbReference type="NCBI Taxonomy" id="526221"/>
    <lineage>
        <taxon>Eukaryota</taxon>
        <taxon>Fungi</taxon>
        <taxon>Dikarya</taxon>
        <taxon>Ascomycota</taxon>
        <taxon>Pezizomycotina</taxon>
        <taxon>Sordariomycetes</taxon>
        <taxon>Hypocreomycetidae</taxon>
        <taxon>Glomerellales</taxon>
        <taxon>Plectosphaerellaceae</taxon>
        <taxon>Verticillium</taxon>
    </lineage>
</organism>
<evidence type="ECO:0000256" key="1">
    <source>
        <dbReference type="ARBA" id="ARBA00004397"/>
    </source>
</evidence>
<dbReference type="PANTHER" id="PTHR43134:SF1">
    <property type="entry name" value="SIGNAL RECOGNITION PARTICLE RECEPTOR SUBUNIT ALPHA"/>
    <property type="match status" value="1"/>
</dbReference>
<evidence type="ECO:0000256" key="6">
    <source>
        <dbReference type="ARBA" id="ARBA00023134"/>
    </source>
</evidence>
<dbReference type="SUPFAM" id="SSF52540">
    <property type="entry name" value="P-loop containing nucleoside triphosphate hydrolases"/>
    <property type="match status" value="1"/>
</dbReference>
<evidence type="ECO:0000256" key="10">
    <source>
        <dbReference type="ARBA" id="ARBA00081194"/>
    </source>
</evidence>
<evidence type="ECO:0000256" key="2">
    <source>
        <dbReference type="ARBA" id="ARBA00008531"/>
    </source>
</evidence>
<feature type="compositionally biased region" description="Basic residues" evidence="11">
    <location>
        <begin position="210"/>
        <end position="222"/>
    </location>
</feature>
<evidence type="ECO:0000256" key="3">
    <source>
        <dbReference type="ARBA" id="ARBA00011870"/>
    </source>
</evidence>
<dbReference type="Pfam" id="PF04086">
    <property type="entry name" value="SRP-alpha_N"/>
    <property type="match status" value="1"/>
</dbReference>
<dbReference type="PROSITE" id="PS00300">
    <property type="entry name" value="SRP54"/>
    <property type="match status" value="1"/>
</dbReference>
<dbReference type="PANTHER" id="PTHR43134">
    <property type="entry name" value="SIGNAL RECOGNITION PARTICLE RECEPTOR SUBUNIT ALPHA"/>
    <property type="match status" value="1"/>
</dbReference>
<reference evidence="14" key="1">
    <citation type="journal article" date="2011" name="PLoS Pathog.">
        <title>Comparative genomics yields insights into niche adaptation of plant vascular wilt pathogens.</title>
        <authorList>
            <person name="Klosterman S.J."/>
            <person name="Subbarao K.V."/>
            <person name="Kang S."/>
            <person name="Veronese P."/>
            <person name="Gold S.E."/>
            <person name="Thomma B.P.H.J."/>
            <person name="Chen Z."/>
            <person name="Henrissat B."/>
            <person name="Lee Y.-H."/>
            <person name="Park J."/>
            <person name="Garcia-Pedrajas M.D."/>
            <person name="Barbara D.J."/>
            <person name="Anchieta A."/>
            <person name="de Jonge R."/>
            <person name="Santhanam P."/>
            <person name="Maruthachalam K."/>
            <person name="Atallah Z."/>
            <person name="Amyotte S.G."/>
            <person name="Paz Z."/>
            <person name="Inderbitzin P."/>
            <person name="Hayes R.J."/>
            <person name="Heiman D.I."/>
            <person name="Young S."/>
            <person name="Zeng Q."/>
            <person name="Engels R."/>
            <person name="Galagan J."/>
            <person name="Cuomo C.A."/>
            <person name="Dobinson K.F."/>
            <person name="Ma L.-J."/>
        </authorList>
    </citation>
    <scope>NUCLEOTIDE SEQUENCE [LARGE SCALE GENOMIC DNA]</scope>
    <source>
        <strain evidence="14">VaMs.102 / ATCC MYA-4576 / FGSC 10136</strain>
    </source>
</reference>
<feature type="domain" description="SRP54-type proteins GTP-binding" evidence="12">
    <location>
        <begin position="607"/>
        <end position="620"/>
    </location>
</feature>
<dbReference type="GO" id="GO:0006886">
    <property type="term" value="P:intracellular protein transport"/>
    <property type="evidence" value="ECO:0007669"/>
    <property type="project" value="InterPro"/>
</dbReference>
<dbReference type="GO" id="GO:0003924">
    <property type="term" value="F:GTPase activity"/>
    <property type="evidence" value="ECO:0007669"/>
    <property type="project" value="InterPro"/>
</dbReference>
<dbReference type="FunFam" id="3.40.50.300:FF:000566">
    <property type="entry name" value="Signal recognition particle receptor subunit alpha"/>
    <property type="match status" value="1"/>
</dbReference>
<proteinExistence type="inferred from homology"/>
<comment type="subunit">
    <text evidence="3">Heterodimer of an alpha and a beta chain.</text>
</comment>
<dbReference type="Gene3D" id="1.20.120.140">
    <property type="entry name" value="Signal recognition particle SRP54, nucleotide-binding domain"/>
    <property type="match status" value="1"/>
</dbReference>
<sequence length="636" mass="68780">MLDAFEIITTSGVVLWSRSYTQVSSSLINSFISDVFIEEKGANAATRDDQSAATNPPYKTDQHTLKYTFVKELGVIFVAVYRSLLHLSWIDKLVDNIKTLFVNLYGEQLKKPGTSIVDCDKFDNYFDQQIKELEGTTAKADAGPSRVQTRSHRPPRPRARHRQCRAPRPPAEATSSWARPAPAARCRARAQGANAASSAPVSSGDEASRPRLKTNKSAKKGRKWDDDGMADEDDGVQLDYSTAAKAIASDSDAEPATARSTAVEQIESSTWGSTTSKGQFVLKDLDDEVHSILASAQSKANAEKATAPANGLLGSSLNTITGLFRNVVGGKTLTQDDLNKAMKGMEEHLLKKNVAREAAVRLCEGVEKELLGVKTGNFESINTRIQSAMEASLTKMLTPTSSLDLLREIDAITRPSAVSLRSARPYVMSIVGVNGVGKSTNLSKICFFLLQNKYRVLIAAGDTFRSGAVEQLAVHVRNLTELTAREGGKVELYQKGYGKDAAQVARDAVAHAAAEGFDVVLIDTAGRRHNDQRLMSSLEKFANFAKPDKILMVGEPSLAPTRSPRPATSTPPFGAARGLDGFIISKCDTVGTMVGTLVSLVHATNVPVLFVGVGQHYSDLRNFSVKWAVEKLLSSS</sequence>
<dbReference type="eggNOG" id="KOG0781">
    <property type="taxonomic scope" value="Eukaryota"/>
</dbReference>
<dbReference type="EMBL" id="DS985215">
    <property type="protein sequence ID" value="EEY15578.1"/>
    <property type="molecule type" value="Genomic_DNA"/>
</dbReference>
<evidence type="ECO:0000256" key="4">
    <source>
        <dbReference type="ARBA" id="ARBA00022741"/>
    </source>
</evidence>
<dbReference type="Proteomes" id="UP000008698">
    <property type="component" value="Unassembled WGS sequence"/>
</dbReference>
<feature type="region of interest" description="Disordered" evidence="11">
    <location>
        <begin position="246"/>
        <end position="270"/>
    </location>
</feature>
<dbReference type="Pfam" id="PF02881">
    <property type="entry name" value="SRP54_N"/>
    <property type="match status" value="1"/>
</dbReference>
<evidence type="ECO:0000256" key="9">
    <source>
        <dbReference type="ARBA" id="ARBA00071429"/>
    </source>
</evidence>
<dbReference type="AlphaFoldDB" id="C9SB28"/>
<dbReference type="Gene3D" id="3.30.450.60">
    <property type="match status" value="1"/>
</dbReference>
<dbReference type="InterPro" id="IPR013822">
    <property type="entry name" value="Signal_recog_particl_SRP54_hlx"/>
</dbReference>
<dbReference type="FunFam" id="3.30.450.60:FF:000023">
    <property type="entry name" value="Signal sequence receptor alpha subunit"/>
    <property type="match status" value="1"/>
</dbReference>
<evidence type="ECO:0000256" key="5">
    <source>
        <dbReference type="ARBA" id="ARBA00022824"/>
    </source>
</evidence>
<dbReference type="GO" id="GO:0005525">
    <property type="term" value="F:GTP binding"/>
    <property type="evidence" value="ECO:0007669"/>
    <property type="project" value="UniProtKB-KW"/>
</dbReference>
<dbReference type="SMART" id="SM00963">
    <property type="entry name" value="SRP54_N"/>
    <property type="match status" value="1"/>
</dbReference>
<gene>
    <name evidence="13" type="ORF">VDBG_01687</name>
</gene>
<dbReference type="InterPro" id="IPR042101">
    <property type="entry name" value="SRP54_N_sf"/>
</dbReference>
<dbReference type="SUPFAM" id="SSF47364">
    <property type="entry name" value="Domain of the SRP/SRP receptor G-proteins"/>
    <property type="match status" value="1"/>
</dbReference>
<evidence type="ECO:0000256" key="8">
    <source>
        <dbReference type="ARBA" id="ARBA00023170"/>
    </source>
</evidence>
<feature type="compositionally biased region" description="Polar residues" evidence="11">
    <location>
        <begin position="258"/>
        <end position="270"/>
    </location>
</feature>
<dbReference type="GO" id="GO:0005047">
    <property type="term" value="F:signal recognition particle binding"/>
    <property type="evidence" value="ECO:0007669"/>
    <property type="project" value="InterPro"/>
</dbReference>
<dbReference type="STRING" id="526221.C9SB28"/>
<name>C9SB28_VERA1</name>
<keyword evidence="7" id="KW-0472">Membrane</keyword>
<dbReference type="InterPro" id="IPR036225">
    <property type="entry name" value="SRP/SRP_N"/>
</dbReference>
<dbReference type="InterPro" id="IPR000897">
    <property type="entry name" value="SRP54_GTPase_dom"/>
</dbReference>
<keyword evidence="4" id="KW-0547">Nucleotide-binding</keyword>
<keyword evidence="6" id="KW-0342">GTP-binding</keyword>
<dbReference type="InterPro" id="IPR011012">
    <property type="entry name" value="Longin-like_dom_sf"/>
</dbReference>
<dbReference type="SMART" id="SM00382">
    <property type="entry name" value="AAA"/>
    <property type="match status" value="1"/>
</dbReference>
<dbReference type="KEGG" id="val:VDBG_01687"/>
<dbReference type="Gene3D" id="3.40.50.300">
    <property type="entry name" value="P-loop containing nucleotide triphosphate hydrolases"/>
    <property type="match status" value="1"/>
</dbReference>
<evidence type="ECO:0000313" key="14">
    <source>
        <dbReference type="Proteomes" id="UP000008698"/>
    </source>
</evidence>
<evidence type="ECO:0000256" key="11">
    <source>
        <dbReference type="SAM" id="MobiDB-lite"/>
    </source>
</evidence>
<dbReference type="HOGENOM" id="CLU_009301_8_1_1"/>
<evidence type="ECO:0000259" key="12">
    <source>
        <dbReference type="PROSITE" id="PS00300"/>
    </source>
</evidence>
<dbReference type="OMA" id="HLGWIDK"/>
<keyword evidence="5" id="KW-0256">Endoplasmic reticulum</keyword>
<dbReference type="InterPro" id="IPR003593">
    <property type="entry name" value="AAA+_ATPase"/>
</dbReference>
<dbReference type="SMART" id="SM00962">
    <property type="entry name" value="SRP54"/>
    <property type="match status" value="1"/>
</dbReference>
<evidence type="ECO:0000313" key="13">
    <source>
        <dbReference type="EMBL" id="EEY15578.1"/>
    </source>
</evidence>
<comment type="similarity">
    <text evidence="2">Belongs to the GTP-binding SRP family.</text>
</comment>